<proteinExistence type="predicted"/>
<dbReference type="EMBL" id="KN833622">
    <property type="protein sequence ID" value="KIM70989.1"/>
    <property type="molecule type" value="Genomic_DNA"/>
</dbReference>
<evidence type="ECO:0000313" key="2">
    <source>
        <dbReference type="Proteomes" id="UP000054166"/>
    </source>
</evidence>
<keyword evidence="2" id="KW-1185">Reference proteome</keyword>
<feature type="non-terminal residue" evidence="1">
    <location>
        <position position="1"/>
    </location>
</feature>
<dbReference type="OrthoDB" id="3209210at2759"/>
<reference evidence="1 2" key="1">
    <citation type="submission" date="2014-04" db="EMBL/GenBank/DDBJ databases">
        <authorList>
            <consortium name="DOE Joint Genome Institute"/>
            <person name="Kuo A."/>
            <person name="Tarkka M."/>
            <person name="Buscot F."/>
            <person name="Kohler A."/>
            <person name="Nagy L.G."/>
            <person name="Floudas D."/>
            <person name="Copeland A."/>
            <person name="Barry K.W."/>
            <person name="Cichocki N."/>
            <person name="Veneault-Fourrey C."/>
            <person name="LaButti K."/>
            <person name="Lindquist E.A."/>
            <person name="Lipzen A."/>
            <person name="Lundell T."/>
            <person name="Morin E."/>
            <person name="Murat C."/>
            <person name="Sun H."/>
            <person name="Tunlid A."/>
            <person name="Henrissat B."/>
            <person name="Grigoriev I.V."/>
            <person name="Hibbett D.S."/>
            <person name="Martin F."/>
            <person name="Nordberg H.P."/>
            <person name="Cantor M.N."/>
            <person name="Hua S.X."/>
        </authorList>
    </citation>
    <scope>NUCLEOTIDE SEQUENCE [LARGE SCALE GENOMIC DNA]</scope>
    <source>
        <strain evidence="1 2">F 1598</strain>
    </source>
</reference>
<gene>
    <name evidence="1" type="ORF">PILCRDRAFT_17525</name>
</gene>
<dbReference type="STRING" id="765440.A0A0C3ES96"/>
<reference evidence="2" key="2">
    <citation type="submission" date="2015-01" db="EMBL/GenBank/DDBJ databases">
        <title>Evolutionary Origins and Diversification of the Mycorrhizal Mutualists.</title>
        <authorList>
            <consortium name="DOE Joint Genome Institute"/>
            <consortium name="Mycorrhizal Genomics Consortium"/>
            <person name="Kohler A."/>
            <person name="Kuo A."/>
            <person name="Nagy L.G."/>
            <person name="Floudas D."/>
            <person name="Copeland A."/>
            <person name="Barry K.W."/>
            <person name="Cichocki N."/>
            <person name="Veneault-Fourrey C."/>
            <person name="LaButti K."/>
            <person name="Lindquist E.A."/>
            <person name="Lipzen A."/>
            <person name="Lundell T."/>
            <person name="Morin E."/>
            <person name="Murat C."/>
            <person name="Riley R."/>
            <person name="Ohm R."/>
            <person name="Sun H."/>
            <person name="Tunlid A."/>
            <person name="Henrissat B."/>
            <person name="Grigoriev I.V."/>
            <person name="Hibbett D.S."/>
            <person name="Martin F."/>
        </authorList>
    </citation>
    <scope>NUCLEOTIDE SEQUENCE [LARGE SCALE GENOMIC DNA]</scope>
    <source>
        <strain evidence="2">F 1598</strain>
    </source>
</reference>
<sequence>DDLADLEECLRNSSFALVPSALTPSRAPSNSVIAAIRAPFFSKPVRLDFTSGLENGPVSDWYKIQRAKGSTAIEKIQLRKDYQHPYYHEYIIISTRNGHTYRVDRRPDPDAPFDTIMKIGCIAFDTIQEVDSTSLRQLDSTSSCVVELRWQGKETIDLLFVLSICFSIQNDKLADRYTLQRYNCYFLSWVIIGITIRKSAICGAMLYTGPGMLERVLERELERELRLELRLDLDLDLALDLGRELGRELRREREPERELKLELVRVRELVLEQIQEWAHGLGQIPLVLWPMKNFALAKTVPSRQVQFMISFLYGLTYSNVA</sequence>
<organism evidence="1 2">
    <name type="scientific">Piloderma croceum (strain F 1598)</name>
    <dbReference type="NCBI Taxonomy" id="765440"/>
    <lineage>
        <taxon>Eukaryota</taxon>
        <taxon>Fungi</taxon>
        <taxon>Dikarya</taxon>
        <taxon>Basidiomycota</taxon>
        <taxon>Agaricomycotina</taxon>
        <taxon>Agaricomycetes</taxon>
        <taxon>Agaricomycetidae</taxon>
        <taxon>Atheliales</taxon>
        <taxon>Atheliaceae</taxon>
        <taxon>Piloderma</taxon>
    </lineage>
</organism>
<evidence type="ECO:0000313" key="1">
    <source>
        <dbReference type="EMBL" id="KIM70989.1"/>
    </source>
</evidence>
<dbReference type="InParanoid" id="A0A0C3ES96"/>
<name>A0A0C3ES96_PILCF</name>
<dbReference type="AlphaFoldDB" id="A0A0C3ES96"/>
<protein>
    <submittedName>
        <fullName evidence="1">Uncharacterized protein</fullName>
    </submittedName>
</protein>
<dbReference type="Proteomes" id="UP000054166">
    <property type="component" value="Unassembled WGS sequence"/>
</dbReference>
<dbReference type="HOGENOM" id="CLU_871884_0_0_1"/>
<accession>A0A0C3ES96</accession>